<sequence>MNNSMISAMVAMSGIQQKLGVVSDNIANSDTVGYKSKDATFEDVFTVVKQQPGAASRLPGRITASGYNIGFGARMGEVTRNMSQGELHQTDSPTDLAIQGDAMFRVSADGKEGWTREGSFHYVPVANEPNNAYMATDQGYLLLDQDGQPVKVPAKTKIDIDDKGVIRSTDAQGRVKIATKTVTVNGQDVQRPMRIGVDRIVHPEGLYQMDGNFFTLPANMQRNQVAGVMSADTQIRQGYLEGSNVDLSNEMTDMINVQRAYQLAARALSSSDQMMNITNSLRA</sequence>
<organism evidence="6 7">
    <name type="scientific">Paenibacillus hunanensis</name>
    <dbReference type="NCBI Taxonomy" id="539262"/>
    <lineage>
        <taxon>Bacteria</taxon>
        <taxon>Bacillati</taxon>
        <taxon>Bacillota</taxon>
        <taxon>Bacilli</taxon>
        <taxon>Bacillales</taxon>
        <taxon>Paenibacillaceae</taxon>
        <taxon>Paenibacillus</taxon>
    </lineage>
</organism>
<dbReference type="RefSeq" id="WP_188774154.1">
    <property type="nucleotide sequence ID" value="NZ_BMMB01000002.1"/>
</dbReference>
<evidence type="ECO:0000259" key="5">
    <source>
        <dbReference type="Pfam" id="PF22692"/>
    </source>
</evidence>
<dbReference type="EMBL" id="JAVDQH010000002">
    <property type="protein sequence ID" value="MDR6242640.1"/>
    <property type="molecule type" value="Genomic_DNA"/>
</dbReference>
<dbReference type="NCBIfam" id="TIGR03506">
    <property type="entry name" value="FlgEFG_subfam"/>
    <property type="match status" value="1"/>
</dbReference>
<keyword evidence="2" id="KW-0975">Bacterial flagellum</keyword>
<comment type="similarity">
    <text evidence="1 2">Belongs to the flagella basal body rod proteins family.</text>
</comment>
<dbReference type="SUPFAM" id="SSF117143">
    <property type="entry name" value="Flagellar hook protein flgE"/>
    <property type="match status" value="1"/>
</dbReference>
<dbReference type="InterPro" id="IPR020013">
    <property type="entry name" value="Flagellar_FlgE/F/G"/>
</dbReference>
<feature type="domain" description="Flagellar basal-body/hook protein C-terminal" evidence="4">
    <location>
        <begin position="236"/>
        <end position="281"/>
    </location>
</feature>
<dbReference type="Pfam" id="PF06429">
    <property type="entry name" value="Flg_bbr_C"/>
    <property type="match status" value="1"/>
</dbReference>
<dbReference type="InterPro" id="IPR053967">
    <property type="entry name" value="LlgE_F_G-like_D1"/>
</dbReference>
<accession>A0ABU1ITQ4</accession>
<dbReference type="Pfam" id="PF22692">
    <property type="entry name" value="LlgE_F_G_D1"/>
    <property type="match status" value="1"/>
</dbReference>
<dbReference type="PANTHER" id="PTHR30435">
    <property type="entry name" value="FLAGELLAR PROTEIN"/>
    <property type="match status" value="1"/>
</dbReference>
<dbReference type="InterPro" id="IPR019776">
    <property type="entry name" value="Flagellar_basal_body_rod_CS"/>
</dbReference>
<comment type="caution">
    <text evidence="6">The sequence shown here is derived from an EMBL/GenBank/DDBJ whole genome shotgun (WGS) entry which is preliminary data.</text>
</comment>
<dbReference type="PROSITE" id="PS00588">
    <property type="entry name" value="FLAGELLA_BB_ROD"/>
    <property type="match status" value="1"/>
</dbReference>
<dbReference type="Proteomes" id="UP001185028">
    <property type="component" value="Unassembled WGS sequence"/>
</dbReference>
<keyword evidence="6" id="KW-0282">Flagellum</keyword>
<evidence type="ECO:0000313" key="7">
    <source>
        <dbReference type="Proteomes" id="UP001185028"/>
    </source>
</evidence>
<reference evidence="6 7" key="1">
    <citation type="submission" date="2023-07" db="EMBL/GenBank/DDBJ databases">
        <title>Genomic Encyclopedia of Type Strains, Phase IV (KMG-IV): sequencing the most valuable type-strain genomes for metagenomic binning, comparative biology and taxonomic classification.</title>
        <authorList>
            <person name="Goeker M."/>
        </authorList>
    </citation>
    <scope>NUCLEOTIDE SEQUENCE [LARGE SCALE GENOMIC DNA]</scope>
    <source>
        <strain evidence="6 7">DSM 22170</strain>
    </source>
</reference>
<evidence type="ECO:0000259" key="3">
    <source>
        <dbReference type="Pfam" id="PF00460"/>
    </source>
</evidence>
<dbReference type="InterPro" id="IPR001444">
    <property type="entry name" value="Flag_bb_rod_N"/>
</dbReference>
<evidence type="ECO:0000256" key="1">
    <source>
        <dbReference type="ARBA" id="ARBA00009677"/>
    </source>
</evidence>
<evidence type="ECO:0000313" key="6">
    <source>
        <dbReference type="EMBL" id="MDR6242640.1"/>
    </source>
</evidence>
<comment type="subcellular location">
    <subcellularLocation>
        <location evidence="2">Bacterial flagellum basal body</location>
    </subcellularLocation>
</comment>
<proteinExistence type="inferred from homology"/>
<feature type="domain" description="Flagellar hook protein FlgE/F/G-like D1" evidence="5">
    <location>
        <begin position="97"/>
        <end position="166"/>
    </location>
</feature>
<keyword evidence="6" id="KW-0969">Cilium</keyword>
<protein>
    <submittedName>
        <fullName evidence="6">Flagellar basal-body rod protein FlgG</fullName>
    </submittedName>
</protein>
<dbReference type="InterPro" id="IPR010930">
    <property type="entry name" value="Flg_bb/hook_C_dom"/>
</dbReference>
<gene>
    <name evidence="6" type="ORF">JOC58_000524</name>
</gene>
<dbReference type="InterPro" id="IPR037925">
    <property type="entry name" value="FlgE/F/G-like"/>
</dbReference>
<keyword evidence="7" id="KW-1185">Reference proteome</keyword>
<evidence type="ECO:0000256" key="2">
    <source>
        <dbReference type="RuleBase" id="RU362116"/>
    </source>
</evidence>
<name>A0ABU1ITQ4_9BACL</name>
<dbReference type="Pfam" id="PF00460">
    <property type="entry name" value="Flg_bb_rod"/>
    <property type="match status" value="1"/>
</dbReference>
<dbReference type="PANTHER" id="PTHR30435:SF19">
    <property type="entry name" value="FLAGELLAR BASAL-BODY ROD PROTEIN FLGG"/>
    <property type="match status" value="1"/>
</dbReference>
<feature type="domain" description="Flagellar basal body rod protein N-terminal" evidence="3">
    <location>
        <begin position="8"/>
        <end position="35"/>
    </location>
</feature>
<evidence type="ECO:0000259" key="4">
    <source>
        <dbReference type="Pfam" id="PF06429"/>
    </source>
</evidence>
<keyword evidence="6" id="KW-0966">Cell projection</keyword>